<name>F4C9X6_SPHS2</name>
<accession>F4C9X6</accession>
<dbReference type="EMBL" id="CP002584">
    <property type="protein sequence ID" value="ADZ77266.1"/>
    <property type="molecule type" value="Genomic_DNA"/>
</dbReference>
<protein>
    <submittedName>
        <fullName evidence="1">Uncharacterized protein</fullName>
    </submittedName>
</protein>
<dbReference type="AlphaFoldDB" id="F4C9X6"/>
<organism evidence="1">
    <name type="scientific">Sphingobacterium sp. (strain 21)</name>
    <dbReference type="NCBI Taxonomy" id="743722"/>
    <lineage>
        <taxon>Bacteria</taxon>
        <taxon>Pseudomonadati</taxon>
        <taxon>Bacteroidota</taxon>
        <taxon>Sphingobacteriia</taxon>
        <taxon>Sphingobacteriales</taxon>
        <taxon>Sphingobacteriaceae</taxon>
        <taxon>Sphingobacterium</taxon>
    </lineage>
</organism>
<dbReference type="KEGG" id="shg:Sph21_0687"/>
<dbReference type="HOGENOM" id="CLU_2095304_0_0_10"/>
<dbReference type="STRING" id="743722.Sph21_0687"/>
<evidence type="ECO:0000313" key="1">
    <source>
        <dbReference type="EMBL" id="ADZ77266.1"/>
    </source>
</evidence>
<sequence>MSFLNVSKYNQILFLERLGFGVSDVLIYSRRSKGVVRMTLDIYRKITCGQFELLSLQLLRVLMDMEVLVTPEEDSQKLRRRKAIYLKLDNVSTTIIHRKLPNKVLLDMCRAKKIIS</sequence>
<dbReference type="PATRIC" id="fig|743722.3.peg.740"/>
<gene>
    <name evidence="1" type="ordered locus">Sph21_0687</name>
</gene>
<proteinExistence type="predicted"/>
<reference evidence="1" key="1">
    <citation type="submission" date="2011-03" db="EMBL/GenBank/DDBJ databases">
        <title>Complete sequence of Sphingobacterium sp. 21.</title>
        <authorList>
            <consortium name="US DOE Joint Genome Institute"/>
            <person name="Lucas S."/>
            <person name="Copeland A."/>
            <person name="Lapidus A."/>
            <person name="Cheng J.-F."/>
            <person name="Goodwin L."/>
            <person name="Pitluck S."/>
            <person name="Davenport K."/>
            <person name="Detter J.C."/>
            <person name="Han C."/>
            <person name="Tapia R."/>
            <person name="Land M."/>
            <person name="Hauser L."/>
            <person name="Kyrpides N."/>
            <person name="Ivanova N."/>
            <person name="Ovchinnikova G."/>
            <person name="Pagani I."/>
            <person name="Siebers A.K."/>
            <person name="Allgaier M."/>
            <person name="Thelen M.P."/>
            <person name="Hugenholtz P."/>
            <person name="Woyke T."/>
        </authorList>
    </citation>
    <scope>NUCLEOTIDE SEQUENCE</scope>
    <source>
        <strain evidence="1">21</strain>
    </source>
</reference>